<name>A0A9W8A5Z7_9FUNG</name>
<dbReference type="GO" id="GO:0008270">
    <property type="term" value="F:zinc ion binding"/>
    <property type="evidence" value="ECO:0007669"/>
    <property type="project" value="InterPro"/>
</dbReference>
<reference evidence="7" key="1">
    <citation type="submission" date="2022-07" db="EMBL/GenBank/DDBJ databases">
        <title>Phylogenomic reconstructions and comparative analyses of Kickxellomycotina fungi.</title>
        <authorList>
            <person name="Reynolds N.K."/>
            <person name="Stajich J.E."/>
            <person name="Barry K."/>
            <person name="Grigoriev I.V."/>
            <person name="Crous P."/>
            <person name="Smith M.E."/>
        </authorList>
    </citation>
    <scope>NUCLEOTIDE SEQUENCE</scope>
    <source>
        <strain evidence="7">RSA 861</strain>
    </source>
</reference>
<dbReference type="Pfam" id="PF00107">
    <property type="entry name" value="ADH_zinc_N"/>
    <property type="match status" value="1"/>
</dbReference>
<evidence type="ECO:0000256" key="3">
    <source>
        <dbReference type="ARBA" id="ARBA00022833"/>
    </source>
</evidence>
<dbReference type="InterPro" id="IPR002328">
    <property type="entry name" value="ADH_Zn_CS"/>
</dbReference>
<keyword evidence="8" id="KW-1185">Reference proteome</keyword>
<dbReference type="InterPro" id="IPR013154">
    <property type="entry name" value="ADH-like_N"/>
</dbReference>
<dbReference type="InterPro" id="IPR047109">
    <property type="entry name" value="CAD-like"/>
</dbReference>
<dbReference type="Gene3D" id="3.90.180.10">
    <property type="entry name" value="Medium-chain alcohol dehydrogenases, catalytic domain"/>
    <property type="match status" value="1"/>
</dbReference>
<dbReference type="CDD" id="cd05283">
    <property type="entry name" value="CAD1"/>
    <property type="match status" value="1"/>
</dbReference>
<dbReference type="Gene3D" id="3.40.50.720">
    <property type="entry name" value="NAD(P)-binding Rossmann-like Domain"/>
    <property type="match status" value="1"/>
</dbReference>
<dbReference type="OrthoDB" id="1879366at2759"/>
<evidence type="ECO:0000259" key="6">
    <source>
        <dbReference type="SMART" id="SM00829"/>
    </source>
</evidence>
<dbReference type="SUPFAM" id="SSF51735">
    <property type="entry name" value="NAD(P)-binding Rossmann-fold domains"/>
    <property type="match status" value="1"/>
</dbReference>
<sequence length="360" mass="38688">MSPAAVSSPSSTSTGKIHGFAAKGKGQALEPWEYTPRPLGPHDIEIKIDHCGICGSDIHTIDSGWGPTSYPVIVGHEIIGRIVSKGDAVTDKQIGDLVGVGAQAFACHQSDCPNCSRGHDVHCPRSVFTYNQRYEDGELSQGGYAEAVRVDSTYAFKVPASLDPREAAPLMCAGTTVFTPLLHYKIKAGDRVGVVGIGGLGHLALQFARALGSKVTAFTSSEAKRAECQKLGAQHVVNINDPEQVKAAASSLDYLVVTNNSKNVDWNSLISYMDVYGQIILLAIPETELVLKPSSLLHRNIGISGSLIGGVQEVQQTLEFAAKHNVRPLIEEMPMHKVNEGIERVRSGKVRYRVVLSNPQ</sequence>
<comment type="similarity">
    <text evidence="5">Belongs to the zinc-containing alcohol dehydrogenase family.</text>
</comment>
<dbReference type="AlphaFoldDB" id="A0A9W8A5Z7"/>
<dbReference type="InterPro" id="IPR029752">
    <property type="entry name" value="D-isomer_DH_CS1"/>
</dbReference>
<evidence type="ECO:0000256" key="2">
    <source>
        <dbReference type="ARBA" id="ARBA00022723"/>
    </source>
</evidence>
<dbReference type="SUPFAM" id="SSF50129">
    <property type="entry name" value="GroES-like"/>
    <property type="match status" value="1"/>
</dbReference>
<evidence type="ECO:0000256" key="5">
    <source>
        <dbReference type="RuleBase" id="RU361277"/>
    </source>
</evidence>
<evidence type="ECO:0000256" key="4">
    <source>
        <dbReference type="ARBA" id="ARBA00023002"/>
    </source>
</evidence>
<evidence type="ECO:0000313" key="7">
    <source>
        <dbReference type="EMBL" id="KAJ1923771.1"/>
    </source>
</evidence>
<dbReference type="GO" id="GO:0016616">
    <property type="term" value="F:oxidoreductase activity, acting on the CH-OH group of donors, NAD or NADP as acceptor"/>
    <property type="evidence" value="ECO:0007669"/>
    <property type="project" value="InterPro"/>
</dbReference>
<protein>
    <recommendedName>
        <fullName evidence="6">Enoyl reductase (ER) domain-containing protein</fullName>
    </recommendedName>
</protein>
<dbReference type="InterPro" id="IPR020843">
    <property type="entry name" value="ER"/>
</dbReference>
<dbReference type="Pfam" id="PF08240">
    <property type="entry name" value="ADH_N"/>
    <property type="match status" value="1"/>
</dbReference>
<dbReference type="PROSITE" id="PS00065">
    <property type="entry name" value="D_2_HYDROXYACID_DH_1"/>
    <property type="match status" value="1"/>
</dbReference>
<evidence type="ECO:0000313" key="8">
    <source>
        <dbReference type="Proteomes" id="UP001150569"/>
    </source>
</evidence>
<dbReference type="FunFam" id="3.40.50.720:FF:000022">
    <property type="entry name" value="Cinnamyl alcohol dehydrogenase"/>
    <property type="match status" value="1"/>
</dbReference>
<dbReference type="SMART" id="SM00829">
    <property type="entry name" value="PKS_ER"/>
    <property type="match status" value="1"/>
</dbReference>
<comment type="caution">
    <text evidence="7">The sequence shown here is derived from an EMBL/GenBank/DDBJ whole genome shotgun (WGS) entry which is preliminary data.</text>
</comment>
<dbReference type="PANTHER" id="PTHR42683">
    <property type="entry name" value="ALDEHYDE REDUCTASE"/>
    <property type="match status" value="1"/>
</dbReference>
<accession>A0A9W8A5Z7</accession>
<dbReference type="InterPro" id="IPR013149">
    <property type="entry name" value="ADH-like_C"/>
</dbReference>
<keyword evidence="4" id="KW-0560">Oxidoreductase</keyword>
<proteinExistence type="inferred from homology"/>
<dbReference type="EMBL" id="JANBPT010000313">
    <property type="protein sequence ID" value="KAJ1923771.1"/>
    <property type="molecule type" value="Genomic_DNA"/>
</dbReference>
<feature type="domain" description="Enoyl reductase (ER)" evidence="6">
    <location>
        <begin position="26"/>
        <end position="356"/>
    </location>
</feature>
<dbReference type="InterPro" id="IPR036291">
    <property type="entry name" value="NAD(P)-bd_dom_sf"/>
</dbReference>
<organism evidence="7 8">
    <name type="scientific">Tieghemiomyces parasiticus</name>
    <dbReference type="NCBI Taxonomy" id="78921"/>
    <lineage>
        <taxon>Eukaryota</taxon>
        <taxon>Fungi</taxon>
        <taxon>Fungi incertae sedis</taxon>
        <taxon>Zoopagomycota</taxon>
        <taxon>Kickxellomycotina</taxon>
        <taxon>Dimargaritomycetes</taxon>
        <taxon>Dimargaritales</taxon>
        <taxon>Dimargaritaceae</taxon>
        <taxon>Tieghemiomyces</taxon>
    </lineage>
</organism>
<keyword evidence="2 5" id="KW-0479">Metal-binding</keyword>
<comment type="cofactor">
    <cofactor evidence="1 5">
        <name>Zn(2+)</name>
        <dbReference type="ChEBI" id="CHEBI:29105"/>
    </cofactor>
</comment>
<dbReference type="PROSITE" id="PS00059">
    <property type="entry name" value="ADH_ZINC"/>
    <property type="match status" value="1"/>
</dbReference>
<gene>
    <name evidence="7" type="ORF">IWQ60_005659</name>
</gene>
<dbReference type="Proteomes" id="UP001150569">
    <property type="component" value="Unassembled WGS sequence"/>
</dbReference>
<keyword evidence="3 5" id="KW-0862">Zinc</keyword>
<dbReference type="InterPro" id="IPR011032">
    <property type="entry name" value="GroES-like_sf"/>
</dbReference>
<evidence type="ECO:0000256" key="1">
    <source>
        <dbReference type="ARBA" id="ARBA00001947"/>
    </source>
</evidence>